<dbReference type="InterPro" id="IPR005526">
    <property type="entry name" value="Septum_form_inhib_MinC_C"/>
</dbReference>
<dbReference type="STRING" id="1462526.BN990_01738"/>
<dbReference type="GO" id="GO:0000917">
    <property type="term" value="P:division septum assembly"/>
    <property type="evidence" value="ECO:0007669"/>
    <property type="project" value="UniProtKB-KW"/>
</dbReference>
<dbReference type="InterPro" id="IPR016098">
    <property type="entry name" value="CAP/MinC_C"/>
</dbReference>
<reference evidence="10" key="2">
    <citation type="submission" date="2014-05" db="EMBL/GenBank/DDBJ databases">
        <title>Draft genome sequence of Virgibacillus massiliensis Vm-5.</title>
        <authorList>
            <person name="Khelaifia S."/>
            <person name="Croce O."/>
            <person name="Lagier J.C."/>
            <person name="Raoult D."/>
        </authorList>
    </citation>
    <scope>NUCLEOTIDE SEQUENCE [LARGE SCALE GENOMIC DNA]</scope>
    <source>
        <strain evidence="10">Vm-5</strain>
    </source>
</reference>
<evidence type="ECO:0000313" key="10">
    <source>
        <dbReference type="Proteomes" id="UP000028875"/>
    </source>
</evidence>
<dbReference type="Gene3D" id="2.160.20.70">
    <property type="match status" value="1"/>
</dbReference>
<evidence type="ECO:0000313" key="9">
    <source>
        <dbReference type="EMBL" id="CDQ39437.1"/>
    </source>
</evidence>
<proteinExistence type="inferred from homology"/>
<gene>
    <name evidence="6 9" type="primary">minC</name>
    <name evidence="9" type="ORF">BN990_01738</name>
</gene>
<evidence type="ECO:0000256" key="1">
    <source>
        <dbReference type="ARBA" id="ARBA00006291"/>
    </source>
</evidence>
<feature type="domain" description="Septum formation inhibitor MinC C-terminal" evidence="7">
    <location>
        <begin position="107"/>
        <end position="206"/>
    </location>
</feature>
<dbReference type="GO" id="GO:1901891">
    <property type="term" value="P:regulation of cell septum assembly"/>
    <property type="evidence" value="ECO:0007669"/>
    <property type="project" value="InterPro"/>
</dbReference>
<comment type="function">
    <text evidence="6">Cell division inhibitor that blocks the formation of polar Z ring septums. Rapidly oscillates between the poles of the cell to destabilize FtsZ filaments that have formed before they mature into polar Z rings. Prevents FtsZ polymerization.</text>
</comment>
<feature type="domain" description="Septum site-determining protein MinC N-terminal" evidence="8">
    <location>
        <begin position="9"/>
        <end position="85"/>
    </location>
</feature>
<comment type="similarity">
    <text evidence="1 6">Belongs to the MinC family.</text>
</comment>
<evidence type="ECO:0000256" key="2">
    <source>
        <dbReference type="ARBA" id="ARBA00022618"/>
    </source>
</evidence>
<dbReference type="Proteomes" id="UP000028875">
    <property type="component" value="Unassembled WGS sequence"/>
</dbReference>
<dbReference type="Pfam" id="PF22642">
    <property type="entry name" value="MinC_N_1"/>
    <property type="match status" value="1"/>
</dbReference>
<dbReference type="InterPro" id="IPR055219">
    <property type="entry name" value="MinC_N_1"/>
</dbReference>
<accession>A0A024QB00</accession>
<name>A0A024QB00_9BACI</name>
<dbReference type="AlphaFoldDB" id="A0A024QB00"/>
<dbReference type="RefSeq" id="WP_021290978.1">
    <property type="nucleotide sequence ID" value="NZ_BNER01000002.1"/>
</dbReference>
<dbReference type="SUPFAM" id="SSF63848">
    <property type="entry name" value="Cell-division inhibitor MinC, C-terminal domain"/>
    <property type="match status" value="1"/>
</dbReference>
<protein>
    <recommendedName>
        <fullName evidence="6">Probable septum site-determining protein MinC</fullName>
    </recommendedName>
</protein>
<organism evidence="9 10">
    <name type="scientific">Virgibacillus massiliensis</name>
    <dbReference type="NCBI Taxonomy" id="1462526"/>
    <lineage>
        <taxon>Bacteria</taxon>
        <taxon>Bacillati</taxon>
        <taxon>Bacillota</taxon>
        <taxon>Bacilli</taxon>
        <taxon>Bacillales</taxon>
        <taxon>Bacillaceae</taxon>
        <taxon>Virgibacillus</taxon>
    </lineage>
</organism>
<keyword evidence="10" id="KW-1185">Reference proteome</keyword>
<dbReference type="GO" id="GO:0000902">
    <property type="term" value="P:cell morphogenesis"/>
    <property type="evidence" value="ECO:0007669"/>
    <property type="project" value="InterPro"/>
</dbReference>
<reference evidence="9 10" key="1">
    <citation type="submission" date="2014-03" db="EMBL/GenBank/DDBJ databases">
        <authorList>
            <person name="Urmite Genomes U."/>
        </authorList>
    </citation>
    <scope>NUCLEOTIDE SEQUENCE [LARGE SCALE GENOMIC DNA]</scope>
    <source>
        <strain evidence="9 10">Vm-5</strain>
    </source>
</reference>
<evidence type="ECO:0000259" key="7">
    <source>
        <dbReference type="Pfam" id="PF03775"/>
    </source>
</evidence>
<dbReference type="NCBIfam" id="TIGR01222">
    <property type="entry name" value="minC"/>
    <property type="match status" value="1"/>
</dbReference>
<evidence type="ECO:0000256" key="6">
    <source>
        <dbReference type="HAMAP-Rule" id="MF_00267"/>
    </source>
</evidence>
<dbReference type="PANTHER" id="PTHR34108">
    <property type="entry name" value="SEPTUM SITE-DETERMINING PROTEIN MINC"/>
    <property type="match status" value="1"/>
</dbReference>
<evidence type="ECO:0000259" key="8">
    <source>
        <dbReference type="Pfam" id="PF22642"/>
    </source>
</evidence>
<dbReference type="Pfam" id="PF03775">
    <property type="entry name" value="MinC_C"/>
    <property type="match status" value="1"/>
</dbReference>
<comment type="subunit">
    <text evidence="5 6">Interacts with MinD and FtsZ.</text>
</comment>
<evidence type="ECO:0000256" key="4">
    <source>
        <dbReference type="ARBA" id="ARBA00023306"/>
    </source>
</evidence>
<keyword evidence="3 6" id="KW-0717">Septation</keyword>
<dbReference type="HAMAP" id="MF_00267">
    <property type="entry name" value="MinC"/>
    <property type="match status" value="1"/>
</dbReference>
<keyword evidence="2 6" id="KW-0132">Cell division</keyword>
<evidence type="ECO:0000256" key="3">
    <source>
        <dbReference type="ARBA" id="ARBA00023210"/>
    </source>
</evidence>
<dbReference type="eggNOG" id="COG0850">
    <property type="taxonomic scope" value="Bacteria"/>
</dbReference>
<dbReference type="InterPro" id="IPR013033">
    <property type="entry name" value="MinC"/>
</dbReference>
<dbReference type="NCBIfam" id="NF001772">
    <property type="entry name" value="PRK00513.1-3"/>
    <property type="match status" value="1"/>
</dbReference>
<keyword evidence="4 6" id="KW-0131">Cell cycle</keyword>
<dbReference type="Gene3D" id="3.30.160.540">
    <property type="match status" value="1"/>
</dbReference>
<dbReference type="InterPro" id="IPR036145">
    <property type="entry name" value="MinC_C_sf"/>
</dbReference>
<evidence type="ECO:0000256" key="5">
    <source>
        <dbReference type="ARBA" id="ARBA00046874"/>
    </source>
</evidence>
<comment type="caution">
    <text evidence="9">The sequence shown here is derived from an EMBL/GenBank/DDBJ whole genome shotgun (WGS) entry which is preliminary data.</text>
</comment>
<dbReference type="PANTHER" id="PTHR34108:SF1">
    <property type="entry name" value="SEPTUM SITE-DETERMINING PROTEIN MINC"/>
    <property type="match status" value="1"/>
</dbReference>
<sequence length="229" mass="26051">MVQEKKQLITMKGTKDGLTLFIEDSCSFEQAIQELGRKMKESRPTQHEPIVSVRVKLGHRYLNDEQLERLKQTICEENRFTIHSIESDVVLREEARLWQANSEIKAMNRIVRSGQILHVTGDLLLIGDVNPGGKVTATGNIYILGNLRGIAHAGVDGDIKAFIAASFMNPSQLRIADYISRAPDYESDGVYMECGLVDEEKDKIIIDRLQVLSHKRKEINRFERRMQNG</sequence>
<dbReference type="EMBL" id="CCDP010000001">
    <property type="protein sequence ID" value="CDQ39437.1"/>
    <property type="molecule type" value="Genomic_DNA"/>
</dbReference>